<dbReference type="Pfam" id="PF00400">
    <property type="entry name" value="WD40"/>
    <property type="match status" value="1"/>
</dbReference>
<reference evidence="4" key="1">
    <citation type="submission" date="2020-02" db="EMBL/GenBank/DDBJ databases">
        <title>Relaxed selection underlies rapid genomic changes in the transitions from sociality to social parasitism in ants.</title>
        <authorList>
            <person name="Bi X."/>
        </authorList>
    </citation>
    <scope>NUCLEOTIDE SEQUENCE</scope>
    <source>
        <strain evidence="4">BGI-DK2013a</strain>
        <tissue evidence="4">Whole body</tissue>
    </source>
</reference>
<keyword evidence="5" id="KW-1185">Reference proteome</keyword>
<dbReference type="PROSITE" id="PS50082">
    <property type="entry name" value="WD_REPEATS_2"/>
    <property type="match status" value="1"/>
</dbReference>
<evidence type="ECO:0000313" key="4">
    <source>
        <dbReference type="EMBL" id="KAG5309497.1"/>
    </source>
</evidence>
<dbReference type="InterPro" id="IPR015943">
    <property type="entry name" value="WD40/YVTN_repeat-like_dom_sf"/>
</dbReference>
<comment type="caution">
    <text evidence="4">The sequence shown here is derived from an EMBL/GenBank/DDBJ whole genome shotgun (WGS) entry which is preliminary data.</text>
</comment>
<dbReference type="Pfam" id="PF03392">
    <property type="entry name" value="OS-D"/>
    <property type="match status" value="1"/>
</dbReference>
<evidence type="ECO:0000313" key="5">
    <source>
        <dbReference type="Proteomes" id="UP000667349"/>
    </source>
</evidence>
<feature type="non-terminal residue" evidence="4">
    <location>
        <position position="1"/>
    </location>
</feature>
<name>A0A836JDG4_9HYME</name>
<sequence>MTEVQISNVEAGTSRKMATTWHQQVFALDAKYNTLRANKLPNLGMLYIRRRNQLLREKFSTDPEIGARYLKLRSELLRRRYGERLEQNSMGSRTISEESSENRTRHQHAQRKSTAENFAFAGVHHVFDQHKAAITMLKFANNDRSKLCCASLDGTLSICEVVSTPPKVIALLEGHRNGVTALDWSISNDLIVSSSLDATIRLWRICTDVDPVCLRVVDDQQRAEVLCCNFIPANNNLIVAGNSQGLIQILNVSTGIYTRGGSCKIGGKILSLACEGSGGSVIWAGNDRGVIVAFRLETGIGRLTKLRRVQEIGGMITSLSWRSWLSKDAPWAALLISSACNAVLLYRVANNHGSLYFWRKYPIKHRLYPLRSTFCPQMGAVLTLFLLVVAVVLAEDKYTTKYDNIDLDTILTSDRLLKNYVNCLLEKGSCTPDGKELKDILPDALMTECSKCSEKQKKGTEKVIRYLINKKPETWELLKKKYDPTGEYSIKYTDEAHKQGINV</sequence>
<evidence type="ECO:0000256" key="1">
    <source>
        <dbReference type="PROSITE-ProRule" id="PRU00221"/>
    </source>
</evidence>
<feature type="transmembrane region" description="Helical" evidence="3">
    <location>
        <begin position="370"/>
        <end position="394"/>
    </location>
</feature>
<dbReference type="InterPro" id="IPR036682">
    <property type="entry name" value="OS_D_A10/PebIII_sf"/>
</dbReference>
<dbReference type="PROSITE" id="PS50294">
    <property type="entry name" value="WD_REPEATS_REGION"/>
    <property type="match status" value="1"/>
</dbReference>
<dbReference type="AlphaFoldDB" id="A0A836JDG4"/>
<organism evidence="4 5">
    <name type="scientific">Acromyrmex insinuator</name>
    <dbReference type="NCBI Taxonomy" id="230686"/>
    <lineage>
        <taxon>Eukaryota</taxon>
        <taxon>Metazoa</taxon>
        <taxon>Ecdysozoa</taxon>
        <taxon>Arthropoda</taxon>
        <taxon>Hexapoda</taxon>
        <taxon>Insecta</taxon>
        <taxon>Pterygota</taxon>
        <taxon>Neoptera</taxon>
        <taxon>Endopterygota</taxon>
        <taxon>Hymenoptera</taxon>
        <taxon>Apocrita</taxon>
        <taxon>Aculeata</taxon>
        <taxon>Formicoidea</taxon>
        <taxon>Formicidae</taxon>
        <taxon>Myrmicinae</taxon>
        <taxon>Acromyrmex</taxon>
    </lineage>
</organism>
<dbReference type="SUPFAM" id="SSF50978">
    <property type="entry name" value="WD40 repeat-like"/>
    <property type="match status" value="1"/>
</dbReference>
<evidence type="ECO:0000256" key="2">
    <source>
        <dbReference type="SAM" id="MobiDB-lite"/>
    </source>
</evidence>
<dbReference type="Gene3D" id="1.10.2080.10">
    <property type="entry name" value="Insect odorant-binding protein A10/Ejaculatory bulb-specific protein 3"/>
    <property type="match status" value="1"/>
</dbReference>
<keyword evidence="3" id="KW-0812">Transmembrane</keyword>
<keyword evidence="3" id="KW-0472">Membrane</keyword>
<dbReference type="Proteomes" id="UP000667349">
    <property type="component" value="Unassembled WGS sequence"/>
</dbReference>
<dbReference type="InterPro" id="IPR001680">
    <property type="entry name" value="WD40_rpt"/>
</dbReference>
<feature type="repeat" description="WD" evidence="1">
    <location>
        <begin position="172"/>
        <end position="205"/>
    </location>
</feature>
<dbReference type="InterPro" id="IPR036322">
    <property type="entry name" value="WD40_repeat_dom_sf"/>
</dbReference>
<feature type="non-terminal residue" evidence="4">
    <location>
        <position position="503"/>
    </location>
</feature>
<dbReference type="SMART" id="SM00320">
    <property type="entry name" value="WD40"/>
    <property type="match status" value="3"/>
</dbReference>
<keyword evidence="3" id="KW-1133">Transmembrane helix</keyword>
<dbReference type="EMBL" id="JAANHZ010000585">
    <property type="protein sequence ID" value="KAG5309497.1"/>
    <property type="molecule type" value="Genomic_DNA"/>
</dbReference>
<dbReference type="SUPFAM" id="SSF100910">
    <property type="entry name" value="Chemosensory protein Csp2"/>
    <property type="match status" value="1"/>
</dbReference>
<dbReference type="InterPro" id="IPR005055">
    <property type="entry name" value="A10/PebIII"/>
</dbReference>
<evidence type="ECO:0000256" key="3">
    <source>
        <dbReference type="SAM" id="Phobius"/>
    </source>
</evidence>
<gene>
    <name evidence="4" type="primary">Wdr13</name>
    <name evidence="4" type="ORF">G6Z75_0007910</name>
</gene>
<feature type="region of interest" description="Disordered" evidence="2">
    <location>
        <begin position="87"/>
        <end position="111"/>
    </location>
</feature>
<dbReference type="Gene3D" id="2.130.10.10">
    <property type="entry name" value="YVTN repeat-like/Quinoprotein amine dehydrogenase"/>
    <property type="match status" value="1"/>
</dbReference>
<accession>A0A836JDG4</accession>
<dbReference type="PANTHER" id="PTHR11257:SF12">
    <property type="entry name" value="EJACULATORY BULB-SPECIFIC PROTEIN 3-RELATED"/>
    <property type="match status" value="1"/>
</dbReference>
<protein>
    <submittedName>
        <fullName evidence="4">WDR13 protein</fullName>
    </submittedName>
</protein>
<proteinExistence type="predicted"/>
<keyword evidence="1" id="KW-0853">WD repeat</keyword>
<dbReference type="PANTHER" id="PTHR11257">
    <property type="entry name" value="CHEMOSENSORY PROTEIN-RELATED"/>
    <property type="match status" value="1"/>
</dbReference>